<evidence type="ECO:0000256" key="4">
    <source>
        <dbReference type="ARBA" id="ARBA00022692"/>
    </source>
</evidence>
<dbReference type="Pfam" id="PF00528">
    <property type="entry name" value="BPD_transp_1"/>
    <property type="match status" value="1"/>
</dbReference>
<gene>
    <name evidence="9" type="ORF">HMPREF9470_05083</name>
</gene>
<keyword evidence="2 7" id="KW-0813">Transport</keyword>
<feature type="transmembrane region" description="Helical" evidence="7">
    <location>
        <begin position="82"/>
        <end position="105"/>
    </location>
</feature>
<dbReference type="SUPFAM" id="SSF160964">
    <property type="entry name" value="MalF N-terminal region-like"/>
    <property type="match status" value="1"/>
</dbReference>
<feature type="domain" description="ABC transmembrane type-1" evidence="8">
    <location>
        <begin position="83"/>
        <end position="292"/>
    </location>
</feature>
<organism evidence="9 10">
    <name type="scientific">[Clostridium] citroniae WAL-19142</name>
    <dbReference type="NCBI Taxonomy" id="742734"/>
    <lineage>
        <taxon>Bacteria</taxon>
        <taxon>Bacillati</taxon>
        <taxon>Bacillota</taxon>
        <taxon>Clostridia</taxon>
        <taxon>Lachnospirales</taxon>
        <taxon>Lachnospiraceae</taxon>
        <taxon>Enterocloster</taxon>
    </lineage>
</organism>
<feature type="transmembrane region" description="Helical" evidence="7">
    <location>
        <begin position="168"/>
        <end position="192"/>
    </location>
</feature>
<dbReference type="GeneID" id="93166775"/>
<evidence type="ECO:0000259" key="8">
    <source>
        <dbReference type="PROSITE" id="PS50928"/>
    </source>
</evidence>
<feature type="transmembrane region" description="Helical" evidence="7">
    <location>
        <begin position="273"/>
        <end position="296"/>
    </location>
</feature>
<keyword evidence="4 7" id="KW-0812">Transmembrane</keyword>
<dbReference type="CDD" id="cd06261">
    <property type="entry name" value="TM_PBP2"/>
    <property type="match status" value="1"/>
</dbReference>
<feature type="transmembrane region" description="Helical" evidence="7">
    <location>
        <begin position="241"/>
        <end position="261"/>
    </location>
</feature>
<evidence type="ECO:0000256" key="3">
    <source>
        <dbReference type="ARBA" id="ARBA00022475"/>
    </source>
</evidence>
<dbReference type="Gene3D" id="1.10.3720.10">
    <property type="entry name" value="MetI-like"/>
    <property type="match status" value="1"/>
</dbReference>
<keyword evidence="5 7" id="KW-1133">Transmembrane helix</keyword>
<dbReference type="InterPro" id="IPR035906">
    <property type="entry name" value="MetI-like_sf"/>
</dbReference>
<feature type="transmembrane region" description="Helical" evidence="7">
    <location>
        <begin position="117"/>
        <end position="138"/>
    </location>
</feature>
<dbReference type="InterPro" id="IPR051393">
    <property type="entry name" value="ABC_transporter_permease"/>
</dbReference>
<feature type="transmembrane region" description="Helical" evidence="7">
    <location>
        <begin position="213"/>
        <end position="235"/>
    </location>
</feature>
<dbReference type="PATRIC" id="fig|742734.4.peg.5440"/>
<dbReference type="GO" id="GO:0005886">
    <property type="term" value="C:plasma membrane"/>
    <property type="evidence" value="ECO:0007669"/>
    <property type="project" value="UniProtKB-SubCell"/>
</dbReference>
<evidence type="ECO:0000256" key="2">
    <source>
        <dbReference type="ARBA" id="ARBA00022448"/>
    </source>
</evidence>
<comment type="similarity">
    <text evidence="7">Belongs to the binding-protein-dependent transport system permease family.</text>
</comment>
<accession>A0A0J9ECZ7</accession>
<dbReference type="SUPFAM" id="SSF161098">
    <property type="entry name" value="MetI-like"/>
    <property type="match status" value="1"/>
</dbReference>
<proteinExistence type="inferred from homology"/>
<dbReference type="InterPro" id="IPR000515">
    <property type="entry name" value="MetI-like"/>
</dbReference>
<dbReference type="RefSeq" id="WP_007868648.1">
    <property type="nucleotide sequence ID" value="NZ_KQ235884.1"/>
</dbReference>
<comment type="subcellular location">
    <subcellularLocation>
        <location evidence="1 7">Cell membrane</location>
        <topology evidence="1 7">Multi-pass membrane protein</topology>
    </subcellularLocation>
</comment>
<evidence type="ECO:0000313" key="10">
    <source>
        <dbReference type="Proteomes" id="UP000037392"/>
    </source>
</evidence>
<feature type="transmembrane region" description="Helical" evidence="7">
    <location>
        <begin position="25"/>
        <end position="49"/>
    </location>
</feature>
<evidence type="ECO:0000313" key="9">
    <source>
        <dbReference type="EMBL" id="KMW13520.1"/>
    </source>
</evidence>
<reference evidence="9 10" key="1">
    <citation type="submission" date="2011-04" db="EMBL/GenBank/DDBJ databases">
        <title>The Genome Sequence of Clostridium citroniae WAL-19142.</title>
        <authorList>
            <consortium name="The Broad Institute Genome Sequencing Platform"/>
            <person name="Earl A."/>
            <person name="Ward D."/>
            <person name="Feldgarden M."/>
            <person name="Gevers D."/>
            <person name="Warren Y.A."/>
            <person name="Tyrrell K.L."/>
            <person name="Citron D.M."/>
            <person name="Goldstein E.J."/>
            <person name="Daigneault M."/>
            <person name="Allen-Vercoe E."/>
            <person name="Young S.K."/>
            <person name="Zeng Q."/>
            <person name="Gargeya S."/>
            <person name="Fitzgerald M."/>
            <person name="Haas B."/>
            <person name="Abouelleil A."/>
            <person name="Alvarado L."/>
            <person name="Arachchi H.M."/>
            <person name="Berlin A."/>
            <person name="Brown A."/>
            <person name="Chapman S.B."/>
            <person name="Chen Z."/>
            <person name="Dunbar C."/>
            <person name="Freedman E."/>
            <person name="Gearin G."/>
            <person name="Gellesch M."/>
            <person name="Goldberg J."/>
            <person name="Griggs A."/>
            <person name="Gujja S."/>
            <person name="Heilman E.R."/>
            <person name="Heiman D."/>
            <person name="Howarth C."/>
            <person name="Larson L."/>
            <person name="Lui A."/>
            <person name="MacDonald P.J."/>
            <person name="Mehta T."/>
            <person name="Montmayeur A."/>
            <person name="Murphy C."/>
            <person name="Neiman D."/>
            <person name="Pearson M."/>
            <person name="Priest M."/>
            <person name="Roberts A."/>
            <person name="Saif S."/>
            <person name="Shea T."/>
            <person name="Shenoy N."/>
            <person name="Sisk P."/>
            <person name="Stolte C."/>
            <person name="Sykes S."/>
            <person name="White J."/>
            <person name="Yandava C."/>
            <person name="Wortman J."/>
            <person name="Nusbaum C."/>
            <person name="Birren B."/>
        </authorList>
    </citation>
    <scope>NUCLEOTIDE SEQUENCE [LARGE SCALE GENOMIC DNA]</scope>
    <source>
        <strain evidence="9 10">WAL-19142</strain>
    </source>
</reference>
<dbReference type="EMBL" id="ADLK01000044">
    <property type="protein sequence ID" value="KMW13520.1"/>
    <property type="molecule type" value="Genomic_DNA"/>
</dbReference>
<evidence type="ECO:0000256" key="1">
    <source>
        <dbReference type="ARBA" id="ARBA00004651"/>
    </source>
</evidence>
<keyword evidence="6 7" id="KW-0472">Membrane</keyword>
<name>A0A0J9ECZ7_9FIRM</name>
<dbReference type="PROSITE" id="PS50928">
    <property type="entry name" value="ABC_TM1"/>
    <property type="match status" value="1"/>
</dbReference>
<dbReference type="GO" id="GO:0055085">
    <property type="term" value="P:transmembrane transport"/>
    <property type="evidence" value="ECO:0007669"/>
    <property type="project" value="InterPro"/>
</dbReference>
<sequence length="306" mass="34820">MKNGNCKEVISKEARRKRWKKDWEGYLYMLPWLLGFLILTAWPMVYSFYLSFTDYSMFTAPEWVGLKNYIKMFTRDRGFSKALFTTFRFVLMAVPLKLVFALFVATRLNKAVRGMNLYRTFIYLPSLLGGSVAVAVLWRNIFGIDGYINTILGIFGIEAVKWLTSPKYALTTIVLLNVWQFGSSMIIFLAGLKAIPNSLYEAAGMDGAGTVHKFFKITLPMISPVIFFNLIYGLIGAFQQFNSAFLITKGGPANATYLYALMLYEKAFTSYQMGYAAGMAWILLGIVGCFTAVMFIGQKFWVFYEN</sequence>
<dbReference type="PANTHER" id="PTHR30193:SF1">
    <property type="entry name" value="ABC TRANSPORTER PERMEASE PROTEIN YESP-RELATED"/>
    <property type="match status" value="1"/>
</dbReference>
<protein>
    <recommendedName>
        <fullName evidence="8">ABC transmembrane type-1 domain-containing protein</fullName>
    </recommendedName>
</protein>
<evidence type="ECO:0000256" key="7">
    <source>
        <dbReference type="RuleBase" id="RU363032"/>
    </source>
</evidence>
<dbReference type="PANTHER" id="PTHR30193">
    <property type="entry name" value="ABC TRANSPORTER PERMEASE PROTEIN"/>
    <property type="match status" value="1"/>
</dbReference>
<dbReference type="Proteomes" id="UP000037392">
    <property type="component" value="Unassembled WGS sequence"/>
</dbReference>
<evidence type="ECO:0000256" key="5">
    <source>
        <dbReference type="ARBA" id="ARBA00022989"/>
    </source>
</evidence>
<dbReference type="AlphaFoldDB" id="A0A0J9ECZ7"/>
<evidence type="ECO:0000256" key="6">
    <source>
        <dbReference type="ARBA" id="ARBA00023136"/>
    </source>
</evidence>
<keyword evidence="3" id="KW-1003">Cell membrane</keyword>
<comment type="caution">
    <text evidence="9">The sequence shown here is derived from an EMBL/GenBank/DDBJ whole genome shotgun (WGS) entry which is preliminary data.</text>
</comment>